<reference evidence="4" key="1">
    <citation type="submission" date="2021-01" db="EMBL/GenBank/DDBJ databases">
        <authorList>
            <person name="Corre E."/>
            <person name="Pelletier E."/>
            <person name="Niang G."/>
            <person name="Scheremetjew M."/>
            <person name="Finn R."/>
            <person name="Kale V."/>
            <person name="Holt S."/>
            <person name="Cochrane G."/>
            <person name="Meng A."/>
            <person name="Brown T."/>
            <person name="Cohen L."/>
        </authorList>
    </citation>
    <scope>NUCLEOTIDE SEQUENCE</scope>
    <source>
        <strain evidence="4">CCMP1723</strain>
    </source>
</reference>
<gene>
    <name evidence="4" type="ORF">MCOM1403_LOCUS7071</name>
</gene>
<dbReference type="AlphaFoldDB" id="A0A7S0IEX0"/>
<evidence type="ECO:0000256" key="2">
    <source>
        <dbReference type="ARBA" id="ARBA00022801"/>
    </source>
</evidence>
<dbReference type="InterPro" id="IPR036691">
    <property type="entry name" value="Endo/exonu/phosph_ase_sf"/>
</dbReference>
<keyword evidence="2" id="KW-0378">Hydrolase</keyword>
<protein>
    <recommendedName>
        <fullName evidence="3">Endonuclease/exonuclease/phosphatase domain-containing protein</fullName>
    </recommendedName>
</protein>
<dbReference type="Gene3D" id="3.60.10.10">
    <property type="entry name" value="Endonuclease/exonuclease/phosphatase"/>
    <property type="match status" value="1"/>
</dbReference>
<feature type="domain" description="Endonuclease/exonuclease/phosphatase" evidence="3">
    <location>
        <begin position="8"/>
        <end position="275"/>
    </location>
</feature>
<dbReference type="PANTHER" id="PTHR12121:SF45">
    <property type="entry name" value="NOCTURNIN"/>
    <property type="match status" value="1"/>
</dbReference>
<sequence>MAWPKRGFELTRKIIDADADVVCLQEVDHYHDTFRPALHAQGYDGVYREDEWSPCIKTTDGKLADGVAIFYKREKLELLGMHVPFTPRDVKVPPIEERRDAGKCLVARFRMRAPIEQRRGPGWRDYTCAKLDFIVASMHLASEKNEEGVKRREAQALCAMKEILTFKAMSGAGREDRLSPIVVAADLNAQPHEPAVEVFKKLGLMSCYARHIRAEPLFTTWKIRTGPYKPGEAKMTIDYIFAQHSAFDVYDVLAMPRSDEIGPKGLPCRGHPSDHLMLKASLEFIVEP</sequence>
<dbReference type="Pfam" id="PF03372">
    <property type="entry name" value="Exo_endo_phos"/>
    <property type="match status" value="1"/>
</dbReference>
<dbReference type="PANTHER" id="PTHR12121">
    <property type="entry name" value="CARBON CATABOLITE REPRESSOR PROTEIN 4"/>
    <property type="match status" value="1"/>
</dbReference>
<accession>A0A7S0IEX0</accession>
<dbReference type="EMBL" id="HBEQ01008800">
    <property type="protein sequence ID" value="CAD8519645.1"/>
    <property type="molecule type" value="Transcribed_RNA"/>
</dbReference>
<dbReference type="InterPro" id="IPR005135">
    <property type="entry name" value="Endo/exonuclease/phosphatase"/>
</dbReference>
<dbReference type="GO" id="GO:0000175">
    <property type="term" value="F:3'-5'-RNA exonuclease activity"/>
    <property type="evidence" value="ECO:0007669"/>
    <property type="project" value="TreeGrafter"/>
</dbReference>
<dbReference type="SUPFAM" id="SSF56219">
    <property type="entry name" value="DNase I-like"/>
    <property type="match status" value="1"/>
</dbReference>
<comment type="similarity">
    <text evidence="1">Belongs to the CCR4/nocturin family.</text>
</comment>
<evidence type="ECO:0000313" key="4">
    <source>
        <dbReference type="EMBL" id="CAD8519645.1"/>
    </source>
</evidence>
<dbReference type="InterPro" id="IPR050410">
    <property type="entry name" value="CCR4/nocturin_mRNA_transcr"/>
</dbReference>
<proteinExistence type="inferred from homology"/>
<evidence type="ECO:0000256" key="1">
    <source>
        <dbReference type="ARBA" id="ARBA00010774"/>
    </source>
</evidence>
<dbReference type="GO" id="GO:0006139">
    <property type="term" value="P:nucleobase-containing compound metabolic process"/>
    <property type="evidence" value="ECO:0007669"/>
    <property type="project" value="UniProtKB-ARBA"/>
</dbReference>
<name>A0A7S0IEX0_MICPS</name>
<organism evidence="4">
    <name type="scientific">Micromonas pusilla</name>
    <name type="common">Picoplanktonic green alga</name>
    <name type="synonym">Chromulina pusilla</name>
    <dbReference type="NCBI Taxonomy" id="38833"/>
    <lineage>
        <taxon>Eukaryota</taxon>
        <taxon>Viridiplantae</taxon>
        <taxon>Chlorophyta</taxon>
        <taxon>Mamiellophyceae</taxon>
        <taxon>Mamiellales</taxon>
        <taxon>Mamiellaceae</taxon>
        <taxon>Micromonas</taxon>
    </lineage>
</organism>
<evidence type="ECO:0000259" key="3">
    <source>
        <dbReference type="Pfam" id="PF03372"/>
    </source>
</evidence>